<name>A0ABX9WH93_9ACTN</name>
<evidence type="ECO:0000256" key="6">
    <source>
        <dbReference type="SAM" id="MobiDB-lite"/>
    </source>
</evidence>
<evidence type="ECO:0000256" key="1">
    <source>
        <dbReference type="ARBA" id="ARBA00011073"/>
    </source>
</evidence>
<evidence type="ECO:0000313" key="8">
    <source>
        <dbReference type="EMBL" id="RNL98516.1"/>
    </source>
</evidence>
<proteinExistence type="inferred from homology"/>
<dbReference type="PROSITE" id="PS00138">
    <property type="entry name" value="SUBTILASE_SER"/>
    <property type="match status" value="1"/>
</dbReference>
<keyword evidence="9" id="KW-1185">Reference proteome</keyword>
<gene>
    <name evidence="8" type="ORF">EFE23_14115</name>
</gene>
<evidence type="ECO:0000259" key="7">
    <source>
        <dbReference type="Pfam" id="PF00082"/>
    </source>
</evidence>
<accession>A0ABX9WH93</accession>
<evidence type="ECO:0000256" key="4">
    <source>
        <dbReference type="ARBA" id="ARBA00022825"/>
    </source>
</evidence>
<evidence type="ECO:0000256" key="2">
    <source>
        <dbReference type="ARBA" id="ARBA00022670"/>
    </source>
</evidence>
<comment type="caution">
    <text evidence="8">The sequence shown here is derived from an EMBL/GenBank/DDBJ whole genome shotgun (WGS) entry which is preliminary data.</text>
</comment>
<feature type="active site" description="Charge relay system" evidence="5">
    <location>
        <position position="212"/>
    </location>
</feature>
<keyword evidence="4 5" id="KW-0720">Serine protease</keyword>
<feature type="domain" description="Peptidase S8/S53" evidence="7">
    <location>
        <begin position="2"/>
        <end position="252"/>
    </location>
</feature>
<reference evidence="8 9" key="1">
    <citation type="submission" date="2018-11" db="EMBL/GenBank/DDBJ databases">
        <title>Micromonospora sp. PPF5-17, a new actinomycetes isolated from a hot spring soil.</title>
        <authorList>
            <person name="Thawai C."/>
        </authorList>
    </citation>
    <scope>NUCLEOTIDE SEQUENCE [LARGE SCALE GENOMIC DNA]</scope>
    <source>
        <strain evidence="8 9">PPF5-17</strain>
    </source>
</reference>
<evidence type="ECO:0000256" key="3">
    <source>
        <dbReference type="ARBA" id="ARBA00022801"/>
    </source>
</evidence>
<dbReference type="PROSITE" id="PS51892">
    <property type="entry name" value="SUBTILASE"/>
    <property type="match status" value="1"/>
</dbReference>
<organism evidence="8 9">
    <name type="scientific">Micromonospora solifontis</name>
    <dbReference type="NCBI Taxonomy" id="2487138"/>
    <lineage>
        <taxon>Bacteria</taxon>
        <taxon>Bacillati</taxon>
        <taxon>Actinomycetota</taxon>
        <taxon>Actinomycetes</taxon>
        <taxon>Micromonosporales</taxon>
        <taxon>Micromonosporaceae</taxon>
        <taxon>Micromonospora</taxon>
    </lineage>
</organism>
<dbReference type="Proteomes" id="UP000280698">
    <property type="component" value="Unassembled WGS sequence"/>
</dbReference>
<sequence>MAVLDTGFDSGHPDLAGRVTDAKNFTWEPSVQDRNGHGTHVSSTIAGSGAASDGRFKGVAPDVELIEGKVLDDNGSGQYDWILAGMDWAVAQGADVVSMSLGGAPTNGTDVLSAAVNRLSAESDSLFVIAAGNEGAAYTVGAPGAADSALTVGSVTKQSALSWFSSRGPRLDDDAIKPEIAAPGTDIVAARATGTLDAEAVDGSYARLSGTSMATPHVAGAAAILKQAHRDWTGEQLKAALIASAGAVKQAGVFEVGAGLVDVPAALDQQVAADPAVVPTVQAAQPVAGAAPTTRRITYRNASDRTVQLQLKAETTGPDGSSAPSGLAVLAAAHVTVPAHGSATVDLTLAPALAAQAGVHSGVVTAVGAGQRIRTPYALTVKPTTRTLTLVGGANRPGVDRSFIDVVVQNLATGAAVRTSVSSGKTRKLVLPEGAYRVFGLVWEQQLDGNTEVASAAVHYAYDVTLDADRERTIDVADAKPVTLAVDRDDAVSSEYAGTGLVSRVGSGGAGTTGLVAPLLATAHSVYAVGSGELPGLTFFGAGSFQQDWITARDTATGKPIDVTIRPYYFAGWYGDVTGEVVDVGDAADLGGVELAGKVVLFEASFAVPAAERTARYNALKAAGAGVIILSGYLQGSQPTDPILSVDPANTKRLRALLAKGPLTLRVTGIRASEYHYLTFHQVDGRVPAGVRWLDRAADLAKVRTTHWTPGYPNDIKALYGWIEHDGLVWVQQHTVTRTPAAADVYLTPDVPWTTATFHLAGSEGGVVGAQYSAPTVYRAGTTYADEWLKAPFNPSLSALGASGEPQVARTGDDLTVALPMFSDAAGHRSEWLPGMDTGRTVLARDDGTVVADNDVPGRGEFRLPPGDAWYRLTVTAHRDGGEEAGSDWPMSDTVTDEWRFRSGHTTANRARAEELLDIRYDLPLGGLEEVAVGKPSTFHLSVARQTGVTGGPVREVGVEYSVDGGATWAAASVRADGDRWAVALPALGQGRVALRTHAVAGDGSEVTETILKAFEVGCVEWWCGTVG</sequence>
<dbReference type="Pfam" id="PF00082">
    <property type="entry name" value="Peptidase_S8"/>
    <property type="match status" value="1"/>
</dbReference>
<keyword evidence="2 5" id="KW-0645">Protease</keyword>
<feature type="active site" description="Charge relay system" evidence="5">
    <location>
        <position position="37"/>
    </location>
</feature>
<dbReference type="PROSITE" id="PS00137">
    <property type="entry name" value="SUBTILASE_HIS"/>
    <property type="match status" value="1"/>
</dbReference>
<dbReference type="InterPro" id="IPR000209">
    <property type="entry name" value="Peptidase_S8/S53_dom"/>
</dbReference>
<dbReference type="Gene3D" id="3.40.50.200">
    <property type="entry name" value="Peptidase S8/S53 domain"/>
    <property type="match status" value="1"/>
</dbReference>
<dbReference type="InterPro" id="IPR015500">
    <property type="entry name" value="Peptidase_S8_subtilisin-rel"/>
</dbReference>
<dbReference type="PANTHER" id="PTHR43806:SF65">
    <property type="entry name" value="SERINE PROTEASE APRX"/>
    <property type="match status" value="1"/>
</dbReference>
<protein>
    <recommendedName>
        <fullName evidence="7">Peptidase S8/S53 domain-containing protein</fullName>
    </recommendedName>
</protein>
<dbReference type="EMBL" id="RJLN01000034">
    <property type="protein sequence ID" value="RNL98516.1"/>
    <property type="molecule type" value="Genomic_DNA"/>
</dbReference>
<keyword evidence="3 5" id="KW-0378">Hydrolase</keyword>
<evidence type="ECO:0000313" key="9">
    <source>
        <dbReference type="Proteomes" id="UP000280698"/>
    </source>
</evidence>
<evidence type="ECO:0000256" key="5">
    <source>
        <dbReference type="PROSITE-ProRule" id="PRU01240"/>
    </source>
</evidence>
<feature type="region of interest" description="Disordered" evidence="6">
    <location>
        <begin position="1"/>
        <end position="51"/>
    </location>
</feature>
<dbReference type="InterPro" id="IPR023828">
    <property type="entry name" value="Peptidase_S8_Ser-AS"/>
</dbReference>
<dbReference type="InterPro" id="IPR050131">
    <property type="entry name" value="Peptidase_S8_subtilisin-like"/>
</dbReference>
<dbReference type="PRINTS" id="PR00723">
    <property type="entry name" value="SUBTILISIN"/>
</dbReference>
<dbReference type="PANTHER" id="PTHR43806">
    <property type="entry name" value="PEPTIDASE S8"/>
    <property type="match status" value="1"/>
</dbReference>
<dbReference type="SUPFAM" id="SSF52743">
    <property type="entry name" value="Subtilisin-like"/>
    <property type="match status" value="1"/>
</dbReference>
<dbReference type="InterPro" id="IPR022398">
    <property type="entry name" value="Peptidase_S8_His-AS"/>
</dbReference>
<comment type="similarity">
    <text evidence="1 5">Belongs to the peptidase S8 family.</text>
</comment>
<dbReference type="InterPro" id="IPR036852">
    <property type="entry name" value="Peptidase_S8/S53_dom_sf"/>
</dbReference>
<feature type="active site" description="Charge relay system" evidence="5">
    <location>
        <position position="5"/>
    </location>
</feature>